<evidence type="ECO:0000313" key="1">
    <source>
        <dbReference type="EMBL" id="PCI74495.1"/>
    </source>
</evidence>
<sequence length="292" mass="32987">MYQQLIEDFIQQERLPSTYLLDATQCFLPLVRELEAKLQKNRQGPFLIGINGAQGTGKSTLAKLLSALLTSRGHRVANLSIDDFYYSKAKRQELAAGIHPLLRSRGVPGTHDVDLALHVLEQLAEAGPEQKVSLPSFDKSLDDCRALDACEQLRGPVDLVILEGWFVGVKPQPEDKLSPAINELESNEDSDGRWRVYVNQQLAGAYQPLFKQIHMLLMLQAPGFEQVLEWRSLQEEKLRALAAKDASGLMDRKAIERFIQHFERLTRHCLRTLPDSADHVFQLDADHRITLS</sequence>
<name>A0A2A4WXD6_9GAMM</name>
<dbReference type="SUPFAM" id="SSF52540">
    <property type="entry name" value="P-loop containing nucleoside triphosphate hydrolases"/>
    <property type="match status" value="1"/>
</dbReference>
<evidence type="ECO:0000313" key="2">
    <source>
        <dbReference type="Proteomes" id="UP000218767"/>
    </source>
</evidence>
<dbReference type="PANTHER" id="PTHR10285">
    <property type="entry name" value="URIDINE KINASE"/>
    <property type="match status" value="1"/>
</dbReference>
<dbReference type="Gene3D" id="3.40.50.300">
    <property type="entry name" value="P-loop containing nucleotide triphosphate hydrolases"/>
    <property type="match status" value="1"/>
</dbReference>
<gene>
    <name evidence="1" type="ORF">COB20_15050</name>
</gene>
<accession>A0A2A4WXD6</accession>
<comment type="caution">
    <text evidence="1">The sequence shown here is derived from an EMBL/GenBank/DDBJ whole genome shotgun (WGS) entry which is preliminary data.</text>
</comment>
<evidence type="ECO:0008006" key="3">
    <source>
        <dbReference type="Google" id="ProtNLM"/>
    </source>
</evidence>
<organism evidence="1 2">
    <name type="scientific">SAR86 cluster bacterium</name>
    <dbReference type="NCBI Taxonomy" id="2030880"/>
    <lineage>
        <taxon>Bacteria</taxon>
        <taxon>Pseudomonadati</taxon>
        <taxon>Pseudomonadota</taxon>
        <taxon>Gammaproteobacteria</taxon>
        <taxon>SAR86 cluster</taxon>
    </lineage>
</organism>
<reference evidence="2" key="1">
    <citation type="submission" date="2017-08" db="EMBL/GenBank/DDBJ databases">
        <title>A dynamic microbial community with high functional redundancy inhabits the cold, oxic subseafloor aquifer.</title>
        <authorList>
            <person name="Tully B.J."/>
            <person name="Wheat C.G."/>
            <person name="Glazer B.T."/>
            <person name="Huber J.A."/>
        </authorList>
    </citation>
    <scope>NUCLEOTIDE SEQUENCE [LARGE SCALE GENOMIC DNA]</scope>
</reference>
<dbReference type="Proteomes" id="UP000218767">
    <property type="component" value="Unassembled WGS sequence"/>
</dbReference>
<proteinExistence type="predicted"/>
<dbReference type="AlphaFoldDB" id="A0A2A4WXD6"/>
<protein>
    <recommendedName>
        <fullName evidence="3">Kinase</fullName>
    </recommendedName>
</protein>
<dbReference type="EMBL" id="NVUL01000101">
    <property type="protein sequence ID" value="PCI74495.1"/>
    <property type="molecule type" value="Genomic_DNA"/>
</dbReference>
<dbReference type="InterPro" id="IPR027417">
    <property type="entry name" value="P-loop_NTPase"/>
</dbReference>
<dbReference type="Pfam" id="PF03308">
    <property type="entry name" value="MeaB"/>
    <property type="match status" value="1"/>
</dbReference>